<protein>
    <submittedName>
        <fullName evidence="1">Uncharacterized protein</fullName>
    </submittedName>
</protein>
<reference evidence="1 2" key="1">
    <citation type="submission" date="2018-06" db="EMBL/GenBank/DDBJ databases">
        <title>Genomic Encyclopedia of Type Strains, Phase IV (KMG-IV): sequencing the most valuable type-strain genomes for metagenomic binning, comparative biology and taxonomic classification.</title>
        <authorList>
            <person name="Goeker M."/>
        </authorList>
    </citation>
    <scope>NUCLEOTIDE SEQUENCE [LARGE SCALE GENOMIC DNA]</scope>
    <source>
        <strain evidence="1 2">DSM 45521</strain>
    </source>
</reference>
<name>A0A318RVA0_WILLI</name>
<keyword evidence="2" id="KW-1185">Reference proteome</keyword>
<organism evidence="1 2">
    <name type="scientific">Williamsia limnetica</name>
    <dbReference type="NCBI Taxonomy" id="882452"/>
    <lineage>
        <taxon>Bacteria</taxon>
        <taxon>Bacillati</taxon>
        <taxon>Actinomycetota</taxon>
        <taxon>Actinomycetes</taxon>
        <taxon>Mycobacteriales</taxon>
        <taxon>Nocardiaceae</taxon>
        <taxon>Williamsia</taxon>
    </lineage>
</organism>
<sequence>MRSPVTPRLIRRVQQLWTSTTPSALDTEDLDEVDTSYRYTDGYSEQAIALADALVDNGLTPRTTLGSSCGHGDTYTLSADAPLPQWLHRALSGAVFTDPEGPWPEWGRTTTPIDWPALIAQHPDFLAPDADCFAPHSATWEAITDAFTRARTADEFAALDVILWVSPDATILVEPWAMTSPHLPLPVAQAITATLSDSGRPHRLLHPNDGDQADGFWLLTN</sequence>
<comment type="caution">
    <text evidence="1">The sequence shown here is derived from an EMBL/GenBank/DDBJ whole genome shotgun (WGS) entry which is preliminary data.</text>
</comment>
<evidence type="ECO:0000313" key="1">
    <source>
        <dbReference type="EMBL" id="PYE13489.1"/>
    </source>
</evidence>
<dbReference type="OrthoDB" id="4563384at2"/>
<dbReference type="AlphaFoldDB" id="A0A318RVA0"/>
<gene>
    <name evidence="1" type="ORF">DFR67_11643</name>
</gene>
<dbReference type="RefSeq" id="WP_110471874.1">
    <property type="nucleotide sequence ID" value="NZ_QJSP01000016.1"/>
</dbReference>
<evidence type="ECO:0000313" key="2">
    <source>
        <dbReference type="Proteomes" id="UP000247591"/>
    </source>
</evidence>
<accession>A0A318RVA0</accession>
<dbReference type="Proteomes" id="UP000247591">
    <property type="component" value="Unassembled WGS sequence"/>
</dbReference>
<proteinExistence type="predicted"/>
<dbReference type="EMBL" id="QJSP01000016">
    <property type="protein sequence ID" value="PYE13489.1"/>
    <property type="molecule type" value="Genomic_DNA"/>
</dbReference>